<dbReference type="OrthoDB" id="1551443at2"/>
<evidence type="ECO:0000313" key="1">
    <source>
        <dbReference type="EMBL" id="MXO98921.1"/>
    </source>
</evidence>
<dbReference type="EMBL" id="WTYJ01000001">
    <property type="protein sequence ID" value="MXO98921.1"/>
    <property type="molecule type" value="Genomic_DNA"/>
</dbReference>
<reference evidence="1 2" key="1">
    <citation type="submission" date="2019-12" db="EMBL/GenBank/DDBJ databases">
        <title>Genomic-based taxomic classification of the family Erythrobacteraceae.</title>
        <authorList>
            <person name="Xu L."/>
        </authorList>
    </citation>
    <scope>NUCLEOTIDE SEQUENCE [LARGE SCALE GENOMIC DNA]</scope>
    <source>
        <strain evidence="1 2">S36</strain>
    </source>
</reference>
<evidence type="ECO:0000313" key="2">
    <source>
        <dbReference type="Proteomes" id="UP000469430"/>
    </source>
</evidence>
<gene>
    <name evidence="1" type="ORF">GRI97_07965</name>
</gene>
<proteinExistence type="predicted"/>
<dbReference type="RefSeq" id="WP_161390512.1">
    <property type="nucleotide sequence ID" value="NZ_JBHSCP010000001.1"/>
</dbReference>
<dbReference type="AlphaFoldDB" id="A0A6I4TUR0"/>
<accession>A0A6I4TUR0</accession>
<organism evidence="1 2">
    <name type="scientific">Croceibacterium xixiisoli</name>
    <dbReference type="NCBI Taxonomy" id="1476466"/>
    <lineage>
        <taxon>Bacteria</taxon>
        <taxon>Pseudomonadati</taxon>
        <taxon>Pseudomonadota</taxon>
        <taxon>Alphaproteobacteria</taxon>
        <taxon>Sphingomonadales</taxon>
        <taxon>Erythrobacteraceae</taxon>
        <taxon>Croceibacterium</taxon>
    </lineage>
</organism>
<name>A0A6I4TUR0_9SPHN</name>
<dbReference type="Proteomes" id="UP000469430">
    <property type="component" value="Unassembled WGS sequence"/>
</dbReference>
<protein>
    <submittedName>
        <fullName evidence="1">Uncharacterized protein</fullName>
    </submittedName>
</protein>
<keyword evidence="2" id="KW-1185">Reference proteome</keyword>
<sequence length="205" mass="22623">MILGFRLLQKSHAKALRRITKAVGAGEALEVPITPIGMPEQCYWEVRKHVATNGGSLRTGWRLLDAMGKVVQAQHHAVWERPDGQLIDISPPPSSLDAGVPVSLFIPDDRLDIGDLAYPPSFDNISVVLSMSSHLAGYTQASQRQTTVLRAGYAKAREIGIDRHEAGMMMRHLIPCHPQMQAIAAEYYETRTAMDPFIKKLGARS</sequence>
<comment type="caution">
    <text evidence="1">The sequence shown here is derived from an EMBL/GenBank/DDBJ whole genome shotgun (WGS) entry which is preliminary data.</text>
</comment>